<dbReference type="RefSeq" id="WP_131174851.1">
    <property type="nucleotide sequence ID" value="NZ_QJUL01000047.1"/>
</dbReference>
<keyword evidence="3" id="KW-1185">Reference proteome</keyword>
<evidence type="ECO:0000313" key="2">
    <source>
        <dbReference type="EMBL" id="TBV05434.1"/>
    </source>
</evidence>
<sequence length="108" mass="11288">MATFDDQSQRPTSNVQGWERALSIGSGIAMARTGLKRGGVIGLCRAAFGGLLLARGLSGHCRVKRVLDDARALRPEVDKAAATIERLEARVAAQVTSTAAANQGKNGV</sequence>
<reference evidence="3 4" key="1">
    <citation type="submission" date="2018-06" db="EMBL/GenBank/DDBJ databases">
        <title>Three novel Pseudomonas species isolated from symptomatic oak.</title>
        <authorList>
            <person name="Bueno-Gonzalez V."/>
            <person name="Brady C."/>
        </authorList>
    </citation>
    <scope>NUCLEOTIDE SEQUENCE [LARGE SCALE GENOMIC DNA]</scope>
    <source>
        <strain evidence="2 3">P26B</strain>
        <strain evidence="1 4">P6B</strain>
    </source>
</reference>
<accession>A0A4Q9QV63</accession>
<name>A0A4Q9QV63_9GAMM</name>
<proteinExistence type="predicted"/>
<dbReference type="AlphaFoldDB" id="A0A4Q9QV63"/>
<dbReference type="EMBL" id="QJUL01000047">
    <property type="protein sequence ID" value="TBU86705.1"/>
    <property type="molecule type" value="Genomic_DNA"/>
</dbReference>
<evidence type="ECO:0000313" key="4">
    <source>
        <dbReference type="Proteomes" id="UP000293172"/>
    </source>
</evidence>
<dbReference type="EMBL" id="QJUM01000013">
    <property type="protein sequence ID" value="TBV05434.1"/>
    <property type="molecule type" value="Genomic_DNA"/>
</dbReference>
<dbReference type="OrthoDB" id="6904375at2"/>
<evidence type="ECO:0000313" key="1">
    <source>
        <dbReference type="EMBL" id="TBU86705.1"/>
    </source>
</evidence>
<dbReference type="Proteomes" id="UP000293172">
    <property type="component" value="Unassembled WGS sequence"/>
</dbReference>
<organism evidence="1 4">
    <name type="scientific">Phytopseudomonas dryadis</name>
    <dbReference type="NCBI Taxonomy" id="2487520"/>
    <lineage>
        <taxon>Bacteria</taxon>
        <taxon>Pseudomonadati</taxon>
        <taxon>Pseudomonadota</taxon>
        <taxon>Gammaproteobacteria</taxon>
        <taxon>Pseudomonadales</taxon>
        <taxon>Pseudomonadaceae</taxon>
        <taxon>Phytopseudomonas</taxon>
    </lineage>
</organism>
<comment type="caution">
    <text evidence="1">The sequence shown here is derived from an EMBL/GenBank/DDBJ whole genome shotgun (WGS) entry which is preliminary data.</text>
</comment>
<gene>
    <name evidence="2" type="ORF">DNK34_12905</name>
    <name evidence="1" type="ORF">DNK44_22325</name>
</gene>
<dbReference type="Proteomes" id="UP000291334">
    <property type="component" value="Unassembled WGS sequence"/>
</dbReference>
<evidence type="ECO:0000313" key="3">
    <source>
        <dbReference type="Proteomes" id="UP000291334"/>
    </source>
</evidence>
<protein>
    <submittedName>
        <fullName evidence="1">DUF2892 domain-containing protein</fullName>
    </submittedName>
</protein>